<feature type="binding site" evidence="5">
    <location>
        <position position="233"/>
    </location>
    <ligand>
        <name>(2E)-4-hydroxy-3-methylbut-2-enyl diphosphate</name>
        <dbReference type="ChEBI" id="CHEBI:128753"/>
    </ligand>
</feature>
<feature type="binding site" evidence="5">
    <location>
        <position position="83"/>
    </location>
    <ligand>
        <name>(2E)-4-hydroxy-3-methylbut-2-enyl diphosphate</name>
        <dbReference type="ChEBI" id="CHEBI:128753"/>
    </ligand>
</feature>
<dbReference type="EC" id="1.17.7.4" evidence="5"/>
<comment type="cofactor">
    <cofactor evidence="5">
        <name>[4Fe-4S] cluster</name>
        <dbReference type="ChEBI" id="CHEBI:49883"/>
    </cofactor>
    <text evidence="5">Binds 1 [4Fe-4S] cluster per subunit.</text>
</comment>
<evidence type="ECO:0000256" key="4">
    <source>
        <dbReference type="ARBA" id="ARBA00023014"/>
    </source>
</evidence>
<evidence type="ECO:0000256" key="5">
    <source>
        <dbReference type="HAMAP-Rule" id="MF_00191"/>
    </source>
</evidence>
<evidence type="ECO:0000256" key="2">
    <source>
        <dbReference type="ARBA" id="ARBA00022723"/>
    </source>
</evidence>
<evidence type="ECO:0000313" key="6">
    <source>
        <dbReference type="EMBL" id="SFR30174.1"/>
    </source>
</evidence>
<dbReference type="NCBIfam" id="TIGR00216">
    <property type="entry name" value="ispH_lytB"/>
    <property type="match status" value="1"/>
</dbReference>
<dbReference type="HAMAP" id="MF_00191">
    <property type="entry name" value="IspH"/>
    <property type="match status" value="1"/>
</dbReference>
<dbReference type="NCBIfam" id="NF002189">
    <property type="entry name" value="PRK01045.1-3"/>
    <property type="match status" value="1"/>
</dbReference>
<feature type="binding site" evidence="5">
    <location>
        <position position="232"/>
    </location>
    <ligand>
        <name>dimethylallyl diphosphate</name>
        <dbReference type="ChEBI" id="CHEBI:57623"/>
    </ligand>
</feature>
<keyword evidence="5" id="KW-0560">Oxidoreductase</keyword>
<evidence type="ECO:0000313" key="7">
    <source>
        <dbReference type="Proteomes" id="UP000198583"/>
    </source>
</evidence>
<dbReference type="GO" id="GO:0051539">
    <property type="term" value="F:4 iron, 4 sulfur cluster binding"/>
    <property type="evidence" value="ECO:0007669"/>
    <property type="project" value="UniProtKB-UniRule"/>
</dbReference>
<gene>
    <name evidence="5" type="primary">ispH</name>
    <name evidence="6" type="ORF">SAMN04488564_1313</name>
</gene>
<dbReference type="PANTHER" id="PTHR30426:SF0">
    <property type="entry name" value="4-HYDROXY-3-METHYLBUT-2-ENYL DIPHOSPHATE REDUCTASE"/>
    <property type="match status" value="1"/>
</dbReference>
<feature type="binding site" evidence="5">
    <location>
        <position position="173"/>
    </location>
    <ligand>
        <name>(2E)-4-hydroxy-3-methylbut-2-enyl diphosphate</name>
        <dbReference type="ChEBI" id="CHEBI:128753"/>
    </ligand>
</feature>
<comment type="similarity">
    <text evidence="5">Belongs to the IspH family.</text>
</comment>
<feature type="binding site" evidence="5">
    <location>
        <position position="83"/>
    </location>
    <ligand>
        <name>dimethylallyl diphosphate</name>
        <dbReference type="ChEBI" id="CHEBI:57623"/>
    </ligand>
</feature>
<feature type="binding site" evidence="5">
    <location>
        <position position="276"/>
    </location>
    <ligand>
        <name>(2E)-4-hydroxy-3-methylbut-2-enyl diphosphate</name>
        <dbReference type="ChEBI" id="CHEBI:128753"/>
    </ligand>
</feature>
<dbReference type="Gene3D" id="3.40.50.11270">
    <property type="match status" value="1"/>
</dbReference>
<feature type="binding site" evidence="5">
    <location>
        <position position="276"/>
    </location>
    <ligand>
        <name>dimethylallyl diphosphate</name>
        <dbReference type="ChEBI" id="CHEBI:57623"/>
    </ligand>
</feature>
<dbReference type="UniPathway" id="UPA00056">
    <property type="reaction ID" value="UER00097"/>
</dbReference>
<feature type="binding site" evidence="5">
    <location>
        <position position="231"/>
    </location>
    <ligand>
        <name>(2E)-4-hydroxy-3-methylbut-2-enyl diphosphate</name>
        <dbReference type="ChEBI" id="CHEBI:128753"/>
    </ligand>
</feature>
<reference evidence="7" key="1">
    <citation type="submission" date="2016-10" db="EMBL/GenBank/DDBJ databases">
        <authorList>
            <person name="Varghese N."/>
            <person name="Submissions S."/>
        </authorList>
    </citation>
    <scope>NUCLEOTIDE SEQUENCE [LARGE SCALE GENOMIC DNA]</scope>
    <source>
        <strain evidence="7">DSM 44232</strain>
    </source>
</reference>
<feature type="binding site" evidence="5">
    <location>
        <position position="233"/>
    </location>
    <ligand>
        <name>isopentenyl diphosphate</name>
        <dbReference type="ChEBI" id="CHEBI:128769"/>
    </ligand>
</feature>
<keyword evidence="1 5" id="KW-0004">4Fe-4S</keyword>
<feature type="binding site" evidence="5">
    <location>
        <position position="231"/>
    </location>
    <ligand>
        <name>dimethylallyl diphosphate</name>
        <dbReference type="ChEBI" id="CHEBI:57623"/>
    </ligand>
</feature>
<dbReference type="Gene3D" id="3.40.1010.20">
    <property type="entry name" value="4-hydroxy-3-methylbut-2-enyl diphosphate reductase, catalytic domain"/>
    <property type="match status" value="2"/>
</dbReference>
<proteinExistence type="inferred from homology"/>
<feature type="binding site" evidence="5">
    <location>
        <position position="50"/>
    </location>
    <ligand>
        <name>(2E)-4-hydroxy-3-methylbut-2-enyl diphosphate</name>
        <dbReference type="ChEBI" id="CHEBI:128753"/>
    </ligand>
</feature>
<keyword evidence="4 5" id="KW-0411">Iron-sulfur</keyword>
<feature type="binding site" evidence="5">
    <location>
        <position position="83"/>
    </location>
    <ligand>
        <name>isopentenyl diphosphate</name>
        <dbReference type="ChEBI" id="CHEBI:128769"/>
    </ligand>
</feature>
<dbReference type="GO" id="GO:0051745">
    <property type="term" value="F:4-hydroxy-3-methylbut-2-enyl diphosphate reductase activity"/>
    <property type="evidence" value="ECO:0007669"/>
    <property type="project" value="UniProtKB-UniRule"/>
</dbReference>
<comment type="function">
    <text evidence="5">Catalyzes the conversion of 1-hydroxy-2-methyl-2-(E)-butenyl 4-diphosphate (HMBPP) into a mixture of isopentenyl diphosphate (IPP) and dimethylallyl diphosphate (DMAPP). Acts in the terminal step of the DOXP/MEP pathway for isoprenoid precursor biosynthesis.</text>
</comment>
<keyword evidence="7" id="KW-1185">Reference proteome</keyword>
<feature type="binding site" evidence="5">
    <location>
        <position position="231"/>
    </location>
    <ligand>
        <name>isopentenyl diphosphate</name>
        <dbReference type="ChEBI" id="CHEBI:128769"/>
    </ligand>
</feature>
<dbReference type="GO" id="GO:0016114">
    <property type="term" value="P:terpenoid biosynthetic process"/>
    <property type="evidence" value="ECO:0007669"/>
    <property type="project" value="UniProtKB-UniRule"/>
</dbReference>
<dbReference type="GO" id="GO:0019288">
    <property type="term" value="P:isopentenyl diphosphate biosynthetic process, methylerythritol 4-phosphate pathway"/>
    <property type="evidence" value="ECO:0007669"/>
    <property type="project" value="UniProtKB-UniRule"/>
</dbReference>
<protein>
    <recommendedName>
        <fullName evidence="5">4-hydroxy-3-methylbut-2-enyl diphosphate reductase</fullName>
        <shortName evidence="5">HMBPP reductase</shortName>
        <ecNumber evidence="5">1.17.7.4</ecNumber>
    </recommendedName>
</protein>
<feature type="binding site" evidence="5">
    <location>
        <position position="50"/>
    </location>
    <ligand>
        <name>dimethylallyl diphosphate</name>
        <dbReference type="ChEBI" id="CHEBI:57623"/>
    </ligand>
</feature>
<keyword evidence="3 5" id="KW-0408">Iron</keyword>
<name>A0A1I6FJX1_9PSEU</name>
<comment type="pathway">
    <text evidence="5">Isoprenoid biosynthesis; isopentenyl diphosphate biosynthesis via DXP pathway; isopentenyl diphosphate from 1-deoxy-D-xylulose 5-phosphate: step 6/6.</text>
</comment>
<feature type="binding site" evidence="5">
    <location>
        <position position="133"/>
    </location>
    <ligand>
        <name>dimethylallyl diphosphate</name>
        <dbReference type="ChEBI" id="CHEBI:57623"/>
    </ligand>
</feature>
<organism evidence="6 7">
    <name type="scientific">Lentzea waywayandensis</name>
    <dbReference type="NCBI Taxonomy" id="84724"/>
    <lineage>
        <taxon>Bacteria</taxon>
        <taxon>Bacillati</taxon>
        <taxon>Actinomycetota</taxon>
        <taxon>Actinomycetes</taxon>
        <taxon>Pseudonocardiales</taxon>
        <taxon>Pseudonocardiaceae</taxon>
        <taxon>Lentzea</taxon>
    </lineage>
</organism>
<comment type="catalytic activity">
    <reaction evidence="5">
        <text>isopentenyl diphosphate + 2 oxidized [2Fe-2S]-[ferredoxin] + H2O = (2E)-4-hydroxy-3-methylbut-2-enyl diphosphate + 2 reduced [2Fe-2S]-[ferredoxin] + 2 H(+)</text>
        <dbReference type="Rhea" id="RHEA:24488"/>
        <dbReference type="Rhea" id="RHEA-COMP:10000"/>
        <dbReference type="Rhea" id="RHEA-COMP:10001"/>
        <dbReference type="ChEBI" id="CHEBI:15377"/>
        <dbReference type="ChEBI" id="CHEBI:15378"/>
        <dbReference type="ChEBI" id="CHEBI:33737"/>
        <dbReference type="ChEBI" id="CHEBI:33738"/>
        <dbReference type="ChEBI" id="CHEBI:128753"/>
        <dbReference type="ChEBI" id="CHEBI:128769"/>
        <dbReference type="EC" id="1.17.7.4"/>
    </reaction>
</comment>
<keyword evidence="2 5" id="KW-0479">Metal-binding</keyword>
<feature type="binding site" evidence="5">
    <location>
        <position position="203"/>
    </location>
    <ligand>
        <name>[4Fe-4S] cluster</name>
        <dbReference type="ChEBI" id="CHEBI:49883"/>
    </ligand>
</feature>
<feature type="binding site" evidence="5">
    <location>
        <position position="133"/>
    </location>
    <ligand>
        <name>isopentenyl diphosphate</name>
        <dbReference type="ChEBI" id="CHEBI:128769"/>
    </ligand>
</feature>
<dbReference type="NCBIfam" id="NF002190">
    <property type="entry name" value="PRK01045.1-4"/>
    <property type="match status" value="1"/>
</dbReference>
<dbReference type="PANTHER" id="PTHR30426">
    <property type="entry name" value="4-HYDROXY-3-METHYLBUT-2-ENYL DIPHOSPHATE REDUCTASE"/>
    <property type="match status" value="1"/>
</dbReference>
<dbReference type="UniPathway" id="UPA00059">
    <property type="reaction ID" value="UER00105"/>
</dbReference>
<dbReference type="RefSeq" id="WP_245822903.1">
    <property type="nucleotide sequence ID" value="NZ_FOYL01000031.1"/>
</dbReference>
<feature type="binding site" evidence="5">
    <location>
        <position position="50"/>
    </location>
    <ligand>
        <name>isopentenyl diphosphate</name>
        <dbReference type="ChEBI" id="CHEBI:128769"/>
    </ligand>
</feature>
<keyword evidence="5" id="KW-0414">Isoprene biosynthesis</keyword>
<dbReference type="EMBL" id="FOYL01000031">
    <property type="protein sequence ID" value="SFR30174.1"/>
    <property type="molecule type" value="Genomic_DNA"/>
</dbReference>
<dbReference type="STRING" id="84724.SAMN04488564_1313"/>
<dbReference type="CDD" id="cd13944">
    <property type="entry name" value="lytB_ispH"/>
    <property type="match status" value="1"/>
</dbReference>
<dbReference type="GO" id="GO:0046872">
    <property type="term" value="F:metal ion binding"/>
    <property type="evidence" value="ECO:0007669"/>
    <property type="project" value="UniProtKB-KW"/>
</dbReference>
<feature type="active site" description="Proton donor" evidence="5">
    <location>
        <position position="135"/>
    </location>
</feature>
<evidence type="ECO:0000256" key="3">
    <source>
        <dbReference type="ARBA" id="ARBA00023004"/>
    </source>
</evidence>
<comment type="pathway">
    <text evidence="5">Isoprenoid biosynthesis; dimethylallyl diphosphate biosynthesis; dimethylallyl diphosphate from (2E)-4-hydroxy-3-methylbutenyl diphosphate: step 1/1.</text>
</comment>
<evidence type="ECO:0000256" key="1">
    <source>
        <dbReference type="ARBA" id="ARBA00022485"/>
    </source>
</evidence>
<accession>A0A1I6FJX1</accession>
<feature type="binding site" evidence="5">
    <location>
        <position position="105"/>
    </location>
    <ligand>
        <name>[4Fe-4S] cluster</name>
        <dbReference type="ChEBI" id="CHEBI:49883"/>
    </ligand>
</feature>
<comment type="catalytic activity">
    <reaction evidence="5">
        <text>dimethylallyl diphosphate + 2 oxidized [2Fe-2S]-[ferredoxin] + H2O = (2E)-4-hydroxy-3-methylbut-2-enyl diphosphate + 2 reduced [2Fe-2S]-[ferredoxin] + 2 H(+)</text>
        <dbReference type="Rhea" id="RHEA:24825"/>
        <dbReference type="Rhea" id="RHEA-COMP:10000"/>
        <dbReference type="Rhea" id="RHEA-COMP:10001"/>
        <dbReference type="ChEBI" id="CHEBI:15377"/>
        <dbReference type="ChEBI" id="CHEBI:15378"/>
        <dbReference type="ChEBI" id="CHEBI:33737"/>
        <dbReference type="ChEBI" id="CHEBI:33738"/>
        <dbReference type="ChEBI" id="CHEBI:57623"/>
        <dbReference type="ChEBI" id="CHEBI:128753"/>
        <dbReference type="EC" id="1.17.7.4"/>
    </reaction>
</comment>
<feature type="binding site" evidence="5">
    <location>
        <position position="133"/>
    </location>
    <ligand>
        <name>(2E)-4-hydroxy-3-methylbut-2-enyl diphosphate</name>
        <dbReference type="ChEBI" id="CHEBI:128753"/>
    </ligand>
</feature>
<feature type="binding site" evidence="5">
    <location>
        <position position="21"/>
    </location>
    <ligand>
        <name>[4Fe-4S] cluster</name>
        <dbReference type="ChEBI" id="CHEBI:49883"/>
    </ligand>
</feature>
<sequence>MRTSESEVSRKVLLAAPRGFCAGVDRAIRTVEAALETYGAPVYVRKQIVHNSHVVADLAARGVIFVNEVDEVPEGSVLVYSAHGVAPAVRTESADRELRTIDATCPLVTKVHQEVLRYADSGYEVLLVGHQGHEEVDGTLGEAPDRVRLVDTQEDVAGIEVMDQEKVVWLSQTTLSVDEVMHRVDGLRSRFPLLEDPPSSDICYASLNRQTAVERIAPECDLVLVVGSTNSSNSQRLVEVALRAGAHAAHLVDGVADVEEQWFEGVETVGLTSGASTPEQLIRQMLDYLAERGWPEPDEIVTAEEGQVFALPRNLNII</sequence>
<dbReference type="Pfam" id="PF02401">
    <property type="entry name" value="LYTB"/>
    <property type="match status" value="1"/>
</dbReference>
<feature type="binding site" evidence="5">
    <location>
        <position position="232"/>
    </location>
    <ligand>
        <name>(2E)-4-hydroxy-3-methylbut-2-enyl diphosphate</name>
        <dbReference type="ChEBI" id="CHEBI:128753"/>
    </ligand>
</feature>
<dbReference type="AlphaFoldDB" id="A0A1I6FJX1"/>
<dbReference type="GO" id="GO:0050992">
    <property type="term" value="P:dimethylallyl diphosphate biosynthetic process"/>
    <property type="evidence" value="ECO:0007669"/>
    <property type="project" value="UniProtKB-UniRule"/>
</dbReference>
<feature type="binding site" evidence="5">
    <location>
        <position position="232"/>
    </location>
    <ligand>
        <name>isopentenyl diphosphate</name>
        <dbReference type="ChEBI" id="CHEBI:128769"/>
    </ligand>
</feature>
<feature type="binding site" evidence="5">
    <location>
        <position position="276"/>
    </location>
    <ligand>
        <name>isopentenyl diphosphate</name>
        <dbReference type="ChEBI" id="CHEBI:128769"/>
    </ligand>
</feature>
<dbReference type="Proteomes" id="UP000198583">
    <property type="component" value="Unassembled WGS sequence"/>
</dbReference>
<feature type="binding site" evidence="5">
    <location>
        <position position="233"/>
    </location>
    <ligand>
        <name>dimethylallyl diphosphate</name>
        <dbReference type="ChEBI" id="CHEBI:57623"/>
    </ligand>
</feature>
<dbReference type="InterPro" id="IPR003451">
    <property type="entry name" value="LytB/IspH"/>
</dbReference>